<reference evidence="1 2" key="1">
    <citation type="submission" date="2014-04" db="EMBL/GenBank/DDBJ databases">
        <title>Evolutionary Origins and Diversification of the Mycorrhizal Mutualists.</title>
        <authorList>
            <consortium name="DOE Joint Genome Institute"/>
            <consortium name="Mycorrhizal Genomics Consortium"/>
            <person name="Kohler A."/>
            <person name="Kuo A."/>
            <person name="Nagy L.G."/>
            <person name="Floudas D."/>
            <person name="Copeland A."/>
            <person name="Barry K.W."/>
            <person name="Cichocki N."/>
            <person name="Veneault-Fourrey C."/>
            <person name="LaButti K."/>
            <person name="Lindquist E.A."/>
            <person name="Lipzen A."/>
            <person name="Lundell T."/>
            <person name="Morin E."/>
            <person name="Murat C."/>
            <person name="Riley R."/>
            <person name="Ohm R."/>
            <person name="Sun H."/>
            <person name="Tunlid A."/>
            <person name="Henrissat B."/>
            <person name="Grigoriev I.V."/>
            <person name="Hibbett D.S."/>
            <person name="Martin F."/>
        </authorList>
    </citation>
    <scope>NUCLEOTIDE SEQUENCE [LARGE SCALE GENOMIC DNA]</scope>
    <source>
        <strain evidence="1 2">MD-312</strain>
    </source>
</reference>
<organism evidence="1 2">
    <name type="scientific">Hydnomerulius pinastri MD-312</name>
    <dbReference type="NCBI Taxonomy" id="994086"/>
    <lineage>
        <taxon>Eukaryota</taxon>
        <taxon>Fungi</taxon>
        <taxon>Dikarya</taxon>
        <taxon>Basidiomycota</taxon>
        <taxon>Agaricomycotina</taxon>
        <taxon>Agaricomycetes</taxon>
        <taxon>Agaricomycetidae</taxon>
        <taxon>Boletales</taxon>
        <taxon>Boletales incertae sedis</taxon>
        <taxon>Leucogyrophana</taxon>
    </lineage>
</organism>
<dbReference type="Proteomes" id="UP000053820">
    <property type="component" value="Unassembled WGS sequence"/>
</dbReference>
<keyword evidence="2" id="KW-1185">Reference proteome</keyword>
<dbReference type="EMBL" id="KN839848">
    <property type="protein sequence ID" value="KIJ64063.1"/>
    <property type="molecule type" value="Genomic_DNA"/>
</dbReference>
<dbReference type="HOGENOM" id="CLU_2542847_0_0_1"/>
<dbReference type="AlphaFoldDB" id="A0A0C9W8W6"/>
<evidence type="ECO:0000313" key="2">
    <source>
        <dbReference type="Proteomes" id="UP000053820"/>
    </source>
</evidence>
<gene>
    <name evidence="1" type="ORF">HYDPIDRAFT_112592</name>
</gene>
<evidence type="ECO:0000313" key="1">
    <source>
        <dbReference type="EMBL" id="KIJ64063.1"/>
    </source>
</evidence>
<accession>A0A0C9W8W6</accession>
<proteinExistence type="predicted"/>
<name>A0A0C9W8W6_9AGAM</name>
<protein>
    <submittedName>
        <fullName evidence="1">Uncharacterized protein</fullName>
    </submittedName>
</protein>
<sequence length="83" mass="9778">MSRQLPEARQFFEKTKQFTETQNEFHFRAFCTRALGEVAFLEEDLFWVRTHFRGYTINMCVCGHYLRAVVQAKPSCILQQAVA</sequence>